<dbReference type="PROSITE" id="PS51060">
    <property type="entry name" value="PARP_ALPHA_HD"/>
    <property type="match status" value="1"/>
</dbReference>
<evidence type="ECO:0000256" key="8">
    <source>
        <dbReference type="ARBA" id="ARBA00022737"/>
    </source>
</evidence>
<dbReference type="GO" id="GO:0005730">
    <property type="term" value="C:nucleolus"/>
    <property type="evidence" value="ECO:0007669"/>
    <property type="project" value="TreeGrafter"/>
</dbReference>
<evidence type="ECO:0000256" key="7">
    <source>
        <dbReference type="ARBA" id="ARBA00022723"/>
    </source>
</evidence>
<comment type="catalytic activity">
    <reaction evidence="2">
        <text>L-glutamyl-[protein] + NAD(+) = 5-O-(ADP-D-ribosyl)-L-glutamyl-[protein] + nicotinamide</text>
        <dbReference type="Rhea" id="RHEA:58224"/>
        <dbReference type="Rhea" id="RHEA-COMP:10208"/>
        <dbReference type="Rhea" id="RHEA-COMP:15089"/>
        <dbReference type="ChEBI" id="CHEBI:17154"/>
        <dbReference type="ChEBI" id="CHEBI:29973"/>
        <dbReference type="ChEBI" id="CHEBI:57540"/>
        <dbReference type="ChEBI" id="CHEBI:142540"/>
    </reaction>
</comment>
<keyword evidence="11" id="KW-0862">Zinc</keyword>
<reference evidence="22 23" key="1">
    <citation type="journal article" date="2023" name="Life. Sci Alliance">
        <title>Evolutionary insights into 3D genome organization and epigenetic landscape of Vigna mungo.</title>
        <authorList>
            <person name="Junaid A."/>
            <person name="Singh B."/>
            <person name="Bhatia S."/>
        </authorList>
    </citation>
    <scope>NUCLEOTIDE SEQUENCE [LARGE SCALE GENOMIC DNA]</scope>
    <source>
        <strain evidence="22">Urdbean</strain>
    </source>
</reference>
<dbReference type="GO" id="GO:0003950">
    <property type="term" value="F:NAD+ poly-ADP-ribosyltransferase activity"/>
    <property type="evidence" value="ECO:0007669"/>
    <property type="project" value="UniProtKB-UniRule"/>
</dbReference>
<keyword evidence="10" id="KW-0863">Zinc-finger</keyword>
<comment type="subcellular location">
    <subcellularLocation>
        <location evidence="3">Nucleus</location>
    </subcellularLocation>
</comment>
<evidence type="ECO:0000256" key="11">
    <source>
        <dbReference type="ARBA" id="ARBA00022833"/>
    </source>
</evidence>
<feature type="domain" description="PARP alpha-helical" evidence="20">
    <location>
        <begin position="131"/>
        <end position="248"/>
    </location>
</feature>
<dbReference type="EMBL" id="CP144695">
    <property type="protein sequence ID" value="WVZ05350.1"/>
    <property type="molecule type" value="Genomic_DNA"/>
</dbReference>
<dbReference type="FunFam" id="1.20.142.10:FF:000002">
    <property type="entry name" value="Poly [ADP-ribose] polymerase"/>
    <property type="match status" value="1"/>
</dbReference>
<evidence type="ECO:0000256" key="10">
    <source>
        <dbReference type="ARBA" id="ARBA00022771"/>
    </source>
</evidence>
<dbReference type="GO" id="GO:0006302">
    <property type="term" value="P:double-strand break repair"/>
    <property type="evidence" value="ECO:0007669"/>
    <property type="project" value="TreeGrafter"/>
</dbReference>
<comment type="similarity">
    <text evidence="15">Belongs to the ARTD/PARP family.</text>
</comment>
<dbReference type="Pfam" id="PF00644">
    <property type="entry name" value="PARP"/>
    <property type="match status" value="1"/>
</dbReference>
<dbReference type="EC" id="2.4.2.-" evidence="18"/>
<evidence type="ECO:0000256" key="13">
    <source>
        <dbReference type="ARBA" id="ARBA00023125"/>
    </source>
</evidence>
<dbReference type="SUPFAM" id="SSF47587">
    <property type="entry name" value="Domain of poly(ADP-ribose) polymerase"/>
    <property type="match status" value="1"/>
</dbReference>
<dbReference type="AlphaFoldDB" id="A0AAQ3NAB7"/>
<evidence type="ECO:0000256" key="4">
    <source>
        <dbReference type="ARBA" id="ARBA00022676"/>
    </source>
</evidence>
<dbReference type="InterPro" id="IPR036616">
    <property type="entry name" value="Poly(ADP-ribose)pol_reg_dom_sf"/>
</dbReference>
<dbReference type="GO" id="GO:0008270">
    <property type="term" value="F:zinc ion binding"/>
    <property type="evidence" value="ECO:0007669"/>
    <property type="project" value="UniProtKB-KW"/>
</dbReference>
<dbReference type="GO" id="GO:0003677">
    <property type="term" value="F:DNA binding"/>
    <property type="evidence" value="ECO:0007669"/>
    <property type="project" value="UniProtKB-KW"/>
</dbReference>
<comment type="catalytic activity">
    <reaction evidence="1">
        <text>L-aspartyl-[protein] + NAD(+) = 4-O-(ADP-D-ribosyl)-L-aspartyl-[protein] + nicotinamide</text>
        <dbReference type="Rhea" id="RHEA:54424"/>
        <dbReference type="Rhea" id="RHEA-COMP:9867"/>
        <dbReference type="Rhea" id="RHEA-COMP:13832"/>
        <dbReference type="ChEBI" id="CHEBI:17154"/>
        <dbReference type="ChEBI" id="CHEBI:29961"/>
        <dbReference type="ChEBI" id="CHEBI:57540"/>
        <dbReference type="ChEBI" id="CHEBI:138102"/>
    </reaction>
</comment>
<dbReference type="PROSITE" id="PS51977">
    <property type="entry name" value="WGR"/>
    <property type="match status" value="1"/>
</dbReference>
<evidence type="ECO:0000256" key="5">
    <source>
        <dbReference type="ARBA" id="ARBA00022679"/>
    </source>
</evidence>
<gene>
    <name evidence="22" type="ORF">V8G54_018696</name>
</gene>
<evidence type="ECO:0000259" key="19">
    <source>
        <dbReference type="PROSITE" id="PS51059"/>
    </source>
</evidence>
<feature type="domain" description="PARP catalytic" evidence="19">
    <location>
        <begin position="255"/>
        <end position="408"/>
    </location>
</feature>
<comment type="function">
    <text evidence="16">Involved in the base excision repair (BER) pathway, by catalyzing the poly(ADP-ribosyl)ation of a limited number of acceptor proteins involved in chromatin architecture and in DNA metabolism. This modification follows DNA damages and appears as an obligatory step in a detection/signaling pathway leading to the reparation of DNA strand breaks.</text>
</comment>
<dbReference type="PANTHER" id="PTHR10459:SF80">
    <property type="entry name" value="POLY [ADP-RIBOSE] POLYMERASE 1"/>
    <property type="match status" value="1"/>
</dbReference>
<evidence type="ECO:0000256" key="14">
    <source>
        <dbReference type="ARBA" id="ARBA00023242"/>
    </source>
</evidence>
<evidence type="ECO:0000256" key="17">
    <source>
        <dbReference type="ARBA" id="ARBA00033987"/>
    </source>
</evidence>
<dbReference type="Proteomes" id="UP001374535">
    <property type="component" value="Chromosome 6"/>
</dbReference>
<evidence type="ECO:0000259" key="21">
    <source>
        <dbReference type="PROSITE" id="PS51977"/>
    </source>
</evidence>
<dbReference type="InterPro" id="IPR050800">
    <property type="entry name" value="ARTD/PARP"/>
</dbReference>
<dbReference type="Pfam" id="PF05406">
    <property type="entry name" value="WGR"/>
    <property type="match status" value="1"/>
</dbReference>
<evidence type="ECO:0000256" key="18">
    <source>
        <dbReference type="RuleBase" id="RU362114"/>
    </source>
</evidence>
<evidence type="ECO:0000256" key="16">
    <source>
        <dbReference type="ARBA" id="ARBA00024945"/>
    </source>
</evidence>
<dbReference type="Pfam" id="PF02877">
    <property type="entry name" value="PARP_reg"/>
    <property type="match status" value="1"/>
</dbReference>
<evidence type="ECO:0000256" key="2">
    <source>
        <dbReference type="ARBA" id="ARBA00000459"/>
    </source>
</evidence>
<sequence>MCHFVLPQKAQSGNIVAFDAFEQEQLEVCLMESILVVIAPIIQEDKGSDCFLFRKWGRVGNDKIGDNKLEGEMSKSDAICYFKRLFFEKTGNPWEAWEQKTIQKQPGRFFPLDIDYGVNKQVSNKKRNDNDSKLPPSLIGLIKMLFNFSRSAMMEFEINMSEMPLGKLSKSNIQNGFEALTEIQNLLKLTDPDPSIKESLLINASNRFFTMIPSIHPHIIRDEDDFKSKVVKMLEALQDIEIASRLVGFDANNEDSIDDSYKKLHCDISPLPHDSEDFCLIEKFLHNTHAPTHTDWSLELEEVFSLEREGEFDKFAPYRDKLGNRMLLWHGSRLTNFVGILSQGLRIAPPEAPATGYMFGKGVYFADLVSKSAQYCFTDKKNPVGLMLLSEVALGNIYELKKAKASLL</sequence>
<dbReference type="PROSITE" id="PS51059">
    <property type="entry name" value="PARP_CATALYTIC"/>
    <property type="match status" value="1"/>
</dbReference>
<keyword evidence="9" id="KW-0013">ADP-ribosylation</keyword>
<keyword evidence="7" id="KW-0479">Metal-binding</keyword>
<dbReference type="InterPro" id="IPR008893">
    <property type="entry name" value="WGR_domain"/>
</dbReference>
<dbReference type="GO" id="GO:0016779">
    <property type="term" value="F:nucleotidyltransferase activity"/>
    <property type="evidence" value="ECO:0007669"/>
    <property type="project" value="UniProtKB-KW"/>
</dbReference>
<evidence type="ECO:0000256" key="1">
    <source>
        <dbReference type="ARBA" id="ARBA00000438"/>
    </source>
</evidence>
<keyword evidence="5 18" id="KW-0808">Transferase</keyword>
<dbReference type="Gene3D" id="3.90.228.10">
    <property type="match status" value="1"/>
</dbReference>
<keyword evidence="12 18" id="KW-0520">NAD</keyword>
<dbReference type="InterPro" id="IPR036930">
    <property type="entry name" value="WGR_dom_sf"/>
</dbReference>
<dbReference type="InterPro" id="IPR004102">
    <property type="entry name" value="Poly(ADP-ribose)pol_reg_dom"/>
</dbReference>
<keyword evidence="4 18" id="KW-0328">Glycosyltransferase</keyword>
<dbReference type="PANTHER" id="PTHR10459">
    <property type="entry name" value="DNA LIGASE"/>
    <property type="match status" value="1"/>
</dbReference>
<feature type="domain" description="WGR" evidence="21">
    <location>
        <begin position="1"/>
        <end position="109"/>
    </location>
</feature>
<dbReference type="InterPro" id="IPR012317">
    <property type="entry name" value="Poly(ADP-ribose)pol_cat_dom"/>
</dbReference>
<name>A0AAQ3NAB7_VIGMU</name>
<comment type="catalytic activity">
    <reaction evidence="17">
        <text>NAD(+) + (ADP-D-ribosyl)n-acceptor = nicotinamide + (ADP-D-ribosyl)n+1-acceptor + H(+).</text>
        <dbReference type="EC" id="2.4.2.30"/>
    </reaction>
</comment>
<evidence type="ECO:0000313" key="23">
    <source>
        <dbReference type="Proteomes" id="UP001374535"/>
    </source>
</evidence>
<dbReference type="Gene3D" id="1.20.142.10">
    <property type="entry name" value="Poly(ADP-ribose) polymerase, regulatory domain"/>
    <property type="match status" value="1"/>
</dbReference>
<keyword evidence="14" id="KW-0539">Nucleus</keyword>
<dbReference type="SUPFAM" id="SSF142921">
    <property type="entry name" value="WGR domain-like"/>
    <property type="match status" value="1"/>
</dbReference>
<evidence type="ECO:0000256" key="6">
    <source>
        <dbReference type="ARBA" id="ARBA00022695"/>
    </source>
</evidence>
<evidence type="ECO:0000256" key="9">
    <source>
        <dbReference type="ARBA" id="ARBA00022765"/>
    </source>
</evidence>
<keyword evidence="13" id="KW-0238">DNA-binding</keyword>
<evidence type="ECO:0000313" key="22">
    <source>
        <dbReference type="EMBL" id="WVZ05350.1"/>
    </source>
</evidence>
<keyword evidence="8" id="KW-0677">Repeat</keyword>
<evidence type="ECO:0000256" key="12">
    <source>
        <dbReference type="ARBA" id="ARBA00023027"/>
    </source>
</evidence>
<keyword evidence="23" id="KW-1185">Reference proteome</keyword>
<evidence type="ECO:0000259" key="20">
    <source>
        <dbReference type="PROSITE" id="PS51060"/>
    </source>
</evidence>
<dbReference type="SMART" id="SM00773">
    <property type="entry name" value="WGR"/>
    <property type="match status" value="1"/>
</dbReference>
<evidence type="ECO:0000256" key="15">
    <source>
        <dbReference type="ARBA" id="ARBA00024347"/>
    </source>
</evidence>
<accession>A0AAQ3NAB7</accession>
<organism evidence="22 23">
    <name type="scientific">Vigna mungo</name>
    <name type="common">Black gram</name>
    <name type="synonym">Phaseolus mungo</name>
    <dbReference type="NCBI Taxonomy" id="3915"/>
    <lineage>
        <taxon>Eukaryota</taxon>
        <taxon>Viridiplantae</taxon>
        <taxon>Streptophyta</taxon>
        <taxon>Embryophyta</taxon>
        <taxon>Tracheophyta</taxon>
        <taxon>Spermatophyta</taxon>
        <taxon>Magnoliopsida</taxon>
        <taxon>eudicotyledons</taxon>
        <taxon>Gunneridae</taxon>
        <taxon>Pentapetalae</taxon>
        <taxon>rosids</taxon>
        <taxon>fabids</taxon>
        <taxon>Fabales</taxon>
        <taxon>Fabaceae</taxon>
        <taxon>Papilionoideae</taxon>
        <taxon>50 kb inversion clade</taxon>
        <taxon>NPAAA clade</taxon>
        <taxon>indigoferoid/millettioid clade</taxon>
        <taxon>Phaseoleae</taxon>
        <taxon>Vigna</taxon>
    </lineage>
</organism>
<keyword evidence="6" id="KW-0548">Nucleotidyltransferase</keyword>
<evidence type="ECO:0000256" key="3">
    <source>
        <dbReference type="ARBA" id="ARBA00004123"/>
    </source>
</evidence>
<dbReference type="SUPFAM" id="SSF56399">
    <property type="entry name" value="ADP-ribosylation"/>
    <property type="match status" value="1"/>
</dbReference>
<proteinExistence type="inferred from homology"/>
<dbReference type="GO" id="GO:1990404">
    <property type="term" value="F:NAD+-protein mono-ADP-ribosyltransferase activity"/>
    <property type="evidence" value="ECO:0007669"/>
    <property type="project" value="TreeGrafter"/>
</dbReference>
<dbReference type="GO" id="GO:0070212">
    <property type="term" value="P:protein poly-ADP-ribosylation"/>
    <property type="evidence" value="ECO:0007669"/>
    <property type="project" value="TreeGrafter"/>
</dbReference>
<protein>
    <recommendedName>
        <fullName evidence="18">Poly [ADP-ribose] polymerase</fullName>
        <shortName evidence="18">PARP</shortName>
        <ecNumber evidence="18">2.4.2.-</ecNumber>
    </recommendedName>
</protein>
<dbReference type="CDD" id="cd01437">
    <property type="entry name" value="parp_like"/>
    <property type="match status" value="1"/>
</dbReference>